<dbReference type="PANTHER" id="PTHR10039">
    <property type="entry name" value="AMELOGENIN"/>
    <property type="match status" value="1"/>
</dbReference>
<dbReference type="EMBL" id="WHVB01000025">
    <property type="protein sequence ID" value="KAF8470493.1"/>
    <property type="molecule type" value="Genomic_DNA"/>
</dbReference>
<feature type="domain" description="Fungal STAND N-terminal Goodbye" evidence="1">
    <location>
        <begin position="3"/>
        <end position="55"/>
    </location>
</feature>
<keyword evidence="3" id="KW-1185">Reference proteome</keyword>
<evidence type="ECO:0000313" key="3">
    <source>
        <dbReference type="Proteomes" id="UP000759537"/>
    </source>
</evidence>
<reference evidence="2" key="1">
    <citation type="submission" date="2019-10" db="EMBL/GenBank/DDBJ databases">
        <authorList>
            <consortium name="DOE Joint Genome Institute"/>
            <person name="Kuo A."/>
            <person name="Miyauchi S."/>
            <person name="Kiss E."/>
            <person name="Drula E."/>
            <person name="Kohler A."/>
            <person name="Sanchez-Garcia M."/>
            <person name="Andreopoulos B."/>
            <person name="Barry K.W."/>
            <person name="Bonito G."/>
            <person name="Buee M."/>
            <person name="Carver A."/>
            <person name="Chen C."/>
            <person name="Cichocki N."/>
            <person name="Clum A."/>
            <person name="Culley D."/>
            <person name="Crous P.W."/>
            <person name="Fauchery L."/>
            <person name="Girlanda M."/>
            <person name="Hayes R."/>
            <person name="Keri Z."/>
            <person name="LaButti K."/>
            <person name="Lipzen A."/>
            <person name="Lombard V."/>
            <person name="Magnuson J."/>
            <person name="Maillard F."/>
            <person name="Morin E."/>
            <person name="Murat C."/>
            <person name="Nolan M."/>
            <person name="Ohm R."/>
            <person name="Pangilinan J."/>
            <person name="Pereira M."/>
            <person name="Perotto S."/>
            <person name="Peter M."/>
            <person name="Riley R."/>
            <person name="Sitrit Y."/>
            <person name="Stielow B."/>
            <person name="Szollosi G."/>
            <person name="Zifcakova L."/>
            <person name="Stursova M."/>
            <person name="Spatafora J.W."/>
            <person name="Tedersoo L."/>
            <person name="Vaario L.-M."/>
            <person name="Yamada A."/>
            <person name="Yan M."/>
            <person name="Wang P."/>
            <person name="Xu J."/>
            <person name="Bruns T."/>
            <person name="Baldrian P."/>
            <person name="Vilgalys R."/>
            <person name="Henrissat B."/>
            <person name="Grigoriev I.V."/>
            <person name="Hibbett D."/>
            <person name="Nagy L.G."/>
            <person name="Martin F.M."/>
        </authorList>
    </citation>
    <scope>NUCLEOTIDE SEQUENCE</scope>
    <source>
        <strain evidence="2">Prilba</strain>
    </source>
</reference>
<comment type="caution">
    <text evidence="2">The sequence shown here is derived from an EMBL/GenBank/DDBJ whole genome shotgun (WGS) entry which is preliminary data.</text>
</comment>
<dbReference type="Proteomes" id="UP000759537">
    <property type="component" value="Unassembled WGS sequence"/>
</dbReference>
<evidence type="ECO:0000259" key="1">
    <source>
        <dbReference type="Pfam" id="PF17109"/>
    </source>
</evidence>
<gene>
    <name evidence="2" type="ORF">DFH94DRAFT_856562</name>
</gene>
<dbReference type="Pfam" id="PF17109">
    <property type="entry name" value="Goodbye"/>
    <property type="match status" value="1"/>
</dbReference>
<evidence type="ECO:0000313" key="2">
    <source>
        <dbReference type="EMBL" id="KAF8470493.1"/>
    </source>
</evidence>
<dbReference type="OrthoDB" id="7464126at2759"/>
<organism evidence="2 3">
    <name type="scientific">Russula ochroleuca</name>
    <dbReference type="NCBI Taxonomy" id="152965"/>
    <lineage>
        <taxon>Eukaryota</taxon>
        <taxon>Fungi</taxon>
        <taxon>Dikarya</taxon>
        <taxon>Basidiomycota</taxon>
        <taxon>Agaricomycotina</taxon>
        <taxon>Agaricomycetes</taxon>
        <taxon>Russulales</taxon>
        <taxon>Russulaceae</taxon>
        <taxon>Russula</taxon>
    </lineage>
</organism>
<protein>
    <recommendedName>
        <fullName evidence="1">Fungal STAND N-terminal Goodbye domain-containing protein</fullName>
    </recommendedName>
</protein>
<dbReference type="InterPro" id="IPR031350">
    <property type="entry name" value="Goodbye_dom"/>
</dbReference>
<name>A0A9P5JZC1_9AGAM</name>
<dbReference type="AlphaFoldDB" id="A0A9P5JZC1"/>
<reference evidence="2" key="2">
    <citation type="journal article" date="2020" name="Nat. Commun.">
        <title>Large-scale genome sequencing of mycorrhizal fungi provides insights into the early evolution of symbiotic traits.</title>
        <authorList>
            <person name="Miyauchi S."/>
            <person name="Kiss E."/>
            <person name="Kuo A."/>
            <person name="Drula E."/>
            <person name="Kohler A."/>
            <person name="Sanchez-Garcia M."/>
            <person name="Morin E."/>
            <person name="Andreopoulos B."/>
            <person name="Barry K.W."/>
            <person name="Bonito G."/>
            <person name="Buee M."/>
            <person name="Carver A."/>
            <person name="Chen C."/>
            <person name="Cichocki N."/>
            <person name="Clum A."/>
            <person name="Culley D."/>
            <person name="Crous P.W."/>
            <person name="Fauchery L."/>
            <person name="Girlanda M."/>
            <person name="Hayes R.D."/>
            <person name="Keri Z."/>
            <person name="LaButti K."/>
            <person name="Lipzen A."/>
            <person name="Lombard V."/>
            <person name="Magnuson J."/>
            <person name="Maillard F."/>
            <person name="Murat C."/>
            <person name="Nolan M."/>
            <person name="Ohm R.A."/>
            <person name="Pangilinan J."/>
            <person name="Pereira M.F."/>
            <person name="Perotto S."/>
            <person name="Peter M."/>
            <person name="Pfister S."/>
            <person name="Riley R."/>
            <person name="Sitrit Y."/>
            <person name="Stielow J.B."/>
            <person name="Szollosi G."/>
            <person name="Zifcakova L."/>
            <person name="Stursova M."/>
            <person name="Spatafora J.W."/>
            <person name="Tedersoo L."/>
            <person name="Vaario L.M."/>
            <person name="Yamada A."/>
            <person name="Yan M."/>
            <person name="Wang P."/>
            <person name="Xu J."/>
            <person name="Bruns T."/>
            <person name="Baldrian P."/>
            <person name="Vilgalys R."/>
            <person name="Dunand C."/>
            <person name="Henrissat B."/>
            <person name="Grigoriev I.V."/>
            <person name="Hibbett D."/>
            <person name="Nagy L.G."/>
            <person name="Martin F.M."/>
        </authorList>
    </citation>
    <scope>NUCLEOTIDE SEQUENCE</scope>
    <source>
        <strain evidence="2">Prilba</strain>
    </source>
</reference>
<sequence>MLGDAVSLVPFPPANALFVGFYVLLTSASGVSSSYDALLDLFECLKNFLTRLEIYTTILPTPIMTDIIVKIMAELLSILAPATKQINQGWFKKLRRICWGDSEIEATLGVVHGLVGSVKVVMEDAKASTDSIRQGLVALHQVLQEMNKMKRLLLFSAFPCRVCGDGEMRTRIWLLIRSPKCGWHIDSLRRTFPESIWSVLNDLPKTLNGTYGRTLLGIDEEKREYAQRLFLCLMVSIRPLRIEGLAENLAVRFDRATLPTFNAAWRPENAEQAVISACSSLTTIVDREGNQVVQFSHFFIKEFLTSERIATAEERLSYYHILPEPAHIILAHASLSVLLQLDDKSTEIP</sequence>
<accession>A0A9P5JZC1</accession>
<proteinExistence type="predicted"/>